<keyword evidence="2" id="KW-1185">Reference proteome</keyword>
<protein>
    <recommendedName>
        <fullName evidence="3">AMP-dependent synthetase/ligase domain-containing protein</fullName>
    </recommendedName>
</protein>
<evidence type="ECO:0008006" key="3">
    <source>
        <dbReference type="Google" id="ProtNLM"/>
    </source>
</evidence>
<sequence>MLEITILPSSLSSGVSTPLNTHSAAILRRTADSQSLPLSRCASPHTQRLPPPLPVPFLQEEREILRLPTDRPTFIDAAGDSLSRGGLKALTLGLGLEPFSTSSSFPLPGRAKPRDLSGDDVVTIFSSNSLSWPLVLFGDVAAGFKIALATSTSPGFSHQSTDRRARMLVVAPSQLSIKVKLSTTILKVPESGARARI</sequence>
<dbReference type="AlphaFoldDB" id="A0A4Q2DJK7"/>
<evidence type="ECO:0000313" key="1">
    <source>
        <dbReference type="EMBL" id="RXW19301.1"/>
    </source>
</evidence>
<accession>A0A4Q2DJK7</accession>
<gene>
    <name evidence="1" type="ORF">EST38_g6550</name>
</gene>
<reference evidence="1 2" key="1">
    <citation type="submission" date="2019-01" db="EMBL/GenBank/DDBJ databases">
        <title>Draft genome sequence of Psathyrella aberdarensis IHI B618.</title>
        <authorList>
            <person name="Buettner E."/>
            <person name="Kellner H."/>
        </authorList>
    </citation>
    <scope>NUCLEOTIDE SEQUENCE [LARGE SCALE GENOMIC DNA]</scope>
    <source>
        <strain evidence="1 2">IHI B618</strain>
    </source>
</reference>
<comment type="caution">
    <text evidence="1">The sequence shown here is derived from an EMBL/GenBank/DDBJ whole genome shotgun (WGS) entry which is preliminary data.</text>
</comment>
<dbReference type="Proteomes" id="UP000290288">
    <property type="component" value="Unassembled WGS sequence"/>
</dbReference>
<evidence type="ECO:0000313" key="2">
    <source>
        <dbReference type="Proteomes" id="UP000290288"/>
    </source>
</evidence>
<proteinExistence type="predicted"/>
<organism evidence="1 2">
    <name type="scientific">Candolleomyces aberdarensis</name>
    <dbReference type="NCBI Taxonomy" id="2316362"/>
    <lineage>
        <taxon>Eukaryota</taxon>
        <taxon>Fungi</taxon>
        <taxon>Dikarya</taxon>
        <taxon>Basidiomycota</taxon>
        <taxon>Agaricomycotina</taxon>
        <taxon>Agaricomycetes</taxon>
        <taxon>Agaricomycetidae</taxon>
        <taxon>Agaricales</taxon>
        <taxon>Agaricineae</taxon>
        <taxon>Psathyrellaceae</taxon>
        <taxon>Candolleomyces</taxon>
    </lineage>
</organism>
<name>A0A4Q2DJK7_9AGAR</name>
<dbReference type="OrthoDB" id="1898221at2759"/>
<dbReference type="STRING" id="2316362.A0A4Q2DJK7"/>
<dbReference type="EMBL" id="SDEE01000210">
    <property type="protein sequence ID" value="RXW19301.1"/>
    <property type="molecule type" value="Genomic_DNA"/>
</dbReference>